<evidence type="ECO:0000313" key="2">
    <source>
        <dbReference type="Proteomes" id="UP000631694"/>
    </source>
</evidence>
<name>A0A931MZV6_9HYPH</name>
<dbReference type="RefSeq" id="WP_197312886.1">
    <property type="nucleotide sequence ID" value="NZ_JADZLT010000056.1"/>
</dbReference>
<dbReference type="AlphaFoldDB" id="A0A931MZV6"/>
<reference evidence="1" key="1">
    <citation type="submission" date="2020-12" db="EMBL/GenBank/DDBJ databases">
        <title>Methylobrevis albus sp. nov., isolated from fresh water lack sediment.</title>
        <authorList>
            <person name="Zou Q."/>
        </authorList>
    </citation>
    <scope>NUCLEOTIDE SEQUENCE</scope>
    <source>
        <strain evidence="1">L22</strain>
    </source>
</reference>
<protein>
    <submittedName>
        <fullName evidence="1">Uncharacterized protein</fullName>
    </submittedName>
</protein>
<gene>
    <name evidence="1" type="ORF">I5731_18475</name>
</gene>
<dbReference type="EMBL" id="JADZLT010000056">
    <property type="protein sequence ID" value="MBH0239812.1"/>
    <property type="molecule type" value="Genomic_DNA"/>
</dbReference>
<keyword evidence="2" id="KW-1185">Reference proteome</keyword>
<organism evidence="1 2">
    <name type="scientific">Methylobrevis albus</name>
    <dbReference type="NCBI Taxonomy" id="2793297"/>
    <lineage>
        <taxon>Bacteria</taxon>
        <taxon>Pseudomonadati</taxon>
        <taxon>Pseudomonadota</taxon>
        <taxon>Alphaproteobacteria</taxon>
        <taxon>Hyphomicrobiales</taxon>
        <taxon>Pleomorphomonadaceae</taxon>
        <taxon>Methylobrevis</taxon>
    </lineage>
</organism>
<dbReference type="Proteomes" id="UP000631694">
    <property type="component" value="Unassembled WGS sequence"/>
</dbReference>
<sequence>MHADSADKQRPLVWRLPSSGSGRAVLCWWSGYDQDGMEVFDLEIHGGNVFLGTSEQAKSTDSIVKIYSFVMPPGSMALFLESIRDFYNSLDEFGDLSRREFSEKIESVLDYRRITFCIARLSHAVYAAGSTHLDVSYQSDPSLYFKIGMTIDQTCVLAMIESYEDFGAIGSPRSPAGTRADLQSK</sequence>
<comment type="caution">
    <text evidence="1">The sequence shown here is derived from an EMBL/GenBank/DDBJ whole genome shotgun (WGS) entry which is preliminary data.</text>
</comment>
<accession>A0A931MZV6</accession>
<proteinExistence type="predicted"/>
<evidence type="ECO:0000313" key="1">
    <source>
        <dbReference type="EMBL" id="MBH0239812.1"/>
    </source>
</evidence>